<keyword evidence="1" id="KW-0812">Transmembrane</keyword>
<evidence type="ECO:0000313" key="2">
    <source>
        <dbReference type="EMBL" id="KUG26645.1"/>
    </source>
</evidence>
<protein>
    <recommendedName>
        <fullName evidence="3">MetS family NSS transporter small subunit</fullName>
    </recommendedName>
</protein>
<dbReference type="AlphaFoldDB" id="A0A0W8G0K9"/>
<dbReference type="EMBL" id="LNQE01000427">
    <property type="protein sequence ID" value="KUG26645.1"/>
    <property type="molecule type" value="Genomic_DNA"/>
</dbReference>
<proteinExistence type="predicted"/>
<organism evidence="2">
    <name type="scientific">hydrocarbon metagenome</name>
    <dbReference type="NCBI Taxonomy" id="938273"/>
    <lineage>
        <taxon>unclassified sequences</taxon>
        <taxon>metagenomes</taxon>
        <taxon>ecological metagenomes</taxon>
    </lineage>
</organism>
<feature type="transmembrane region" description="Helical" evidence="1">
    <location>
        <begin position="6"/>
        <end position="25"/>
    </location>
</feature>
<sequence length="38" mass="4371">MDIISIITLIFVTTLVWGGFVFFLTKAIKKENQKRKNG</sequence>
<name>A0A0W8G0K9_9ZZZZ</name>
<dbReference type="NCBIfam" id="NF033493">
    <property type="entry name" value="MetS_like_NSS"/>
    <property type="match status" value="1"/>
</dbReference>
<keyword evidence="1" id="KW-0472">Membrane</keyword>
<reference evidence="2" key="1">
    <citation type="journal article" date="2015" name="Proc. Natl. Acad. Sci. U.S.A.">
        <title>Networks of energetic and metabolic interactions define dynamics in microbial communities.</title>
        <authorList>
            <person name="Embree M."/>
            <person name="Liu J.K."/>
            <person name="Al-Bassam M.M."/>
            <person name="Zengler K."/>
        </authorList>
    </citation>
    <scope>NUCLEOTIDE SEQUENCE</scope>
</reference>
<evidence type="ECO:0008006" key="3">
    <source>
        <dbReference type="Google" id="ProtNLM"/>
    </source>
</evidence>
<evidence type="ECO:0000256" key="1">
    <source>
        <dbReference type="SAM" id="Phobius"/>
    </source>
</evidence>
<keyword evidence="1" id="KW-1133">Transmembrane helix</keyword>
<accession>A0A0W8G0K9</accession>
<comment type="caution">
    <text evidence="2">The sequence shown here is derived from an EMBL/GenBank/DDBJ whole genome shotgun (WGS) entry which is preliminary data.</text>
</comment>
<gene>
    <name evidence="2" type="ORF">ASZ90_003512</name>
</gene>